<dbReference type="Proteomes" id="UP000247780">
    <property type="component" value="Unassembled WGS sequence"/>
</dbReference>
<reference evidence="2 3" key="1">
    <citation type="submission" date="2018-04" db="EMBL/GenBank/DDBJ databases">
        <title>Active sludge and wastewater microbial communities from Klosterneuburg, Austria.</title>
        <authorList>
            <person name="Wagner M."/>
        </authorList>
    </citation>
    <scope>NUCLEOTIDE SEQUENCE [LARGE SCALE GENOMIC DNA]</scope>
    <source>
        <strain evidence="2 3">Nm 57</strain>
    </source>
</reference>
<dbReference type="PANTHER" id="PTHR37530">
    <property type="entry name" value="OUTER MEMBRANE PROTEIN SLP"/>
    <property type="match status" value="1"/>
</dbReference>
<accession>A0ABX5MB95</accession>
<proteinExistence type="predicted"/>
<dbReference type="PANTHER" id="PTHR37530:SF1">
    <property type="entry name" value="OUTER MEMBRANE PROTEIN SLP"/>
    <property type="match status" value="1"/>
</dbReference>
<sequence length="185" mass="21253">MKPSIPFRLLLCSLLFLGACTSMPTDIRNFAATDIPYQLINQSIDTYKNAPIRWGGTVIEVENEADSSLMQVLFYPLDRNGYPQTNKLGEGRFAVETSEFLDPAIFVKGAEVTITGSVKGGIERTVGNKTIHIPLITAKAIHLWSQAYREDNMYWNSRYRYGPYPGYYGYPSFYNGYYRPYRLWW</sequence>
<keyword evidence="1" id="KW-0732">Signal</keyword>
<dbReference type="PROSITE" id="PS51257">
    <property type="entry name" value="PROKAR_LIPOPROTEIN"/>
    <property type="match status" value="1"/>
</dbReference>
<evidence type="ECO:0000256" key="1">
    <source>
        <dbReference type="SAM" id="SignalP"/>
    </source>
</evidence>
<keyword evidence="2" id="KW-0449">Lipoprotein</keyword>
<dbReference type="RefSeq" id="WP_041353473.1">
    <property type="nucleotide sequence ID" value="NZ_FMTW01000005.1"/>
</dbReference>
<organism evidence="2 3">
    <name type="scientific">Nitrosomonas eutropha</name>
    <dbReference type="NCBI Taxonomy" id="916"/>
    <lineage>
        <taxon>Bacteria</taxon>
        <taxon>Pseudomonadati</taxon>
        <taxon>Pseudomonadota</taxon>
        <taxon>Betaproteobacteria</taxon>
        <taxon>Nitrosomonadales</taxon>
        <taxon>Nitrosomonadaceae</taxon>
        <taxon>Nitrosomonas</taxon>
    </lineage>
</organism>
<evidence type="ECO:0000313" key="3">
    <source>
        <dbReference type="Proteomes" id="UP000247780"/>
    </source>
</evidence>
<dbReference type="PIRSF" id="PIRSF004982">
    <property type="entry name" value="SlP"/>
    <property type="match status" value="1"/>
</dbReference>
<gene>
    <name evidence="2" type="ORF">C8R14_10610</name>
</gene>
<dbReference type="Pfam" id="PF03843">
    <property type="entry name" value="Slp"/>
    <property type="match status" value="1"/>
</dbReference>
<name>A0ABX5MB95_9PROT</name>
<dbReference type="InterPro" id="IPR004658">
    <property type="entry name" value="OMP_Slp"/>
</dbReference>
<feature type="signal peptide" evidence="1">
    <location>
        <begin position="1"/>
        <end position="24"/>
    </location>
</feature>
<comment type="caution">
    <text evidence="2">The sequence shown here is derived from an EMBL/GenBank/DDBJ whole genome shotgun (WGS) entry which is preliminary data.</text>
</comment>
<dbReference type="EMBL" id="QICQ01000006">
    <property type="protein sequence ID" value="PXV83270.1"/>
    <property type="molecule type" value="Genomic_DNA"/>
</dbReference>
<protein>
    <submittedName>
        <fullName evidence="2">Outer membrane lipoprotein</fullName>
    </submittedName>
</protein>
<keyword evidence="3" id="KW-1185">Reference proteome</keyword>
<evidence type="ECO:0000313" key="2">
    <source>
        <dbReference type="EMBL" id="PXV83270.1"/>
    </source>
</evidence>
<feature type="chain" id="PRO_5046444184" evidence="1">
    <location>
        <begin position="25"/>
        <end position="185"/>
    </location>
</feature>